<dbReference type="PANTHER" id="PTHR46426:SF1">
    <property type="entry name" value="PROTEIN DISULFIDE-ISOMERASE TMX3"/>
    <property type="match status" value="1"/>
</dbReference>
<dbReference type="PROSITE" id="PS51352">
    <property type="entry name" value="THIOREDOXIN_2"/>
    <property type="match status" value="1"/>
</dbReference>
<dbReference type="PANTHER" id="PTHR46426">
    <property type="entry name" value="PROTEIN DISULFIDE-ISOMERASE TMX3"/>
    <property type="match status" value="1"/>
</dbReference>
<feature type="domain" description="Thioredoxin" evidence="7">
    <location>
        <begin position="150"/>
        <end position="275"/>
    </location>
</feature>
<comment type="subcellular location">
    <subcellularLocation>
        <location evidence="1">Membrane</location>
        <topology evidence="1">Single-pass membrane protein</topology>
    </subcellularLocation>
</comment>
<sequence length="624" mass="70603">MAFKPTYQTAYEFYYTSKPIISKEEPEGDSLNSFTRYYDFKFAKVDCVAFADVCNAHTIGSYPTMIYFEDGVEKQREKGSKDMKAMSKWVEELLETIRPGSRKEGGPKLPKVGAKSVETGPDTEDVVKEEKKEEAEEKKVASATLKATVTKAAQATPANAKPTSTMNPSGVVVPLTAETFEKAVINTLDPWFIKFYAPWCHHCQALAPTWANLARQMQGKLNIGEVNCDVEKNLCKAAHVRGFPTMLFFRGGERIEYEGLRGLGDLLDYSEKASSIGAGIIDVDAEAFKKMEETEEVIFTYFYDHATTSEDFQALERLPLSLVGHAKLVKTNDKALSDRFKISTWPRLMVSRDGKPSYYPPMTPFEMRDIKKILTWMKSVWLPIVPEMTSSNAREIMDGKLVVLGILSRDRSDEFVLSKRELKSAALEWIDKQETAYQLERQELRDAKQLRTEEAEDKDDQRALRNAKNIRINMDEIERTQVGFAWVDGVFWERWIRTTYGIDVKDGERVVINDEDNRHYWDTTISGEPIRLSRASILETIKHASSNPPKIAPKSTTGRITGMYLSVRRFMGNHPFIALGMVVGFLTAATLFGKSRRRRSFGSTGAYFQLGEKDGLLGGMGKHD</sequence>
<dbReference type="Gene3D" id="3.40.30.10">
    <property type="entry name" value="Glutaredoxin"/>
    <property type="match status" value="2"/>
</dbReference>
<feature type="transmembrane region" description="Helical" evidence="6">
    <location>
        <begin position="576"/>
        <end position="593"/>
    </location>
</feature>
<evidence type="ECO:0000256" key="5">
    <source>
        <dbReference type="SAM" id="MobiDB-lite"/>
    </source>
</evidence>
<dbReference type="CDD" id="cd02961">
    <property type="entry name" value="PDI_a_family"/>
    <property type="match status" value="2"/>
</dbReference>
<dbReference type="SUPFAM" id="SSF52833">
    <property type="entry name" value="Thioredoxin-like"/>
    <property type="match status" value="3"/>
</dbReference>
<evidence type="ECO:0000256" key="1">
    <source>
        <dbReference type="ARBA" id="ARBA00004167"/>
    </source>
</evidence>
<organism evidence="8 9">
    <name type="scientific">Clathrospora elynae</name>
    <dbReference type="NCBI Taxonomy" id="706981"/>
    <lineage>
        <taxon>Eukaryota</taxon>
        <taxon>Fungi</taxon>
        <taxon>Dikarya</taxon>
        <taxon>Ascomycota</taxon>
        <taxon>Pezizomycotina</taxon>
        <taxon>Dothideomycetes</taxon>
        <taxon>Pleosporomycetidae</taxon>
        <taxon>Pleosporales</taxon>
        <taxon>Diademaceae</taxon>
        <taxon>Clathrospora</taxon>
    </lineage>
</organism>
<dbReference type="GO" id="GO:0005783">
    <property type="term" value="C:endoplasmic reticulum"/>
    <property type="evidence" value="ECO:0007669"/>
    <property type="project" value="TreeGrafter"/>
</dbReference>
<gene>
    <name evidence="8" type="ORF">EJ02DRAFT_462142</name>
</gene>
<dbReference type="EMBL" id="ML976001">
    <property type="protein sequence ID" value="KAF1946834.1"/>
    <property type="molecule type" value="Genomic_DNA"/>
</dbReference>
<evidence type="ECO:0000313" key="8">
    <source>
        <dbReference type="EMBL" id="KAF1946834.1"/>
    </source>
</evidence>
<evidence type="ECO:0000256" key="6">
    <source>
        <dbReference type="SAM" id="Phobius"/>
    </source>
</evidence>
<dbReference type="OrthoDB" id="72053at2759"/>
<evidence type="ECO:0000256" key="2">
    <source>
        <dbReference type="ARBA" id="ARBA00022692"/>
    </source>
</evidence>
<dbReference type="InterPro" id="IPR013766">
    <property type="entry name" value="Thioredoxin_domain"/>
</dbReference>
<keyword evidence="4 6" id="KW-0472">Membrane</keyword>
<dbReference type="AlphaFoldDB" id="A0A6A5T438"/>
<accession>A0A6A5T438</accession>
<keyword evidence="9" id="KW-1185">Reference proteome</keyword>
<dbReference type="Proteomes" id="UP000800038">
    <property type="component" value="Unassembled WGS sequence"/>
</dbReference>
<evidence type="ECO:0000259" key="7">
    <source>
        <dbReference type="PROSITE" id="PS51352"/>
    </source>
</evidence>
<name>A0A6A5T438_9PLEO</name>
<dbReference type="InterPro" id="IPR036249">
    <property type="entry name" value="Thioredoxin-like_sf"/>
</dbReference>
<dbReference type="PRINTS" id="PR00421">
    <property type="entry name" value="THIOREDOXIN"/>
</dbReference>
<dbReference type="InterPro" id="IPR052250">
    <property type="entry name" value="PDI_TMX3"/>
</dbReference>
<keyword evidence="3 6" id="KW-1133">Transmembrane helix</keyword>
<feature type="region of interest" description="Disordered" evidence="5">
    <location>
        <begin position="99"/>
        <end position="139"/>
    </location>
</feature>
<feature type="compositionally biased region" description="Basic and acidic residues" evidence="5">
    <location>
        <begin position="125"/>
        <end position="139"/>
    </location>
</feature>
<evidence type="ECO:0000313" key="9">
    <source>
        <dbReference type="Proteomes" id="UP000800038"/>
    </source>
</evidence>
<reference evidence="8" key="1">
    <citation type="journal article" date="2020" name="Stud. Mycol.">
        <title>101 Dothideomycetes genomes: a test case for predicting lifestyles and emergence of pathogens.</title>
        <authorList>
            <person name="Haridas S."/>
            <person name="Albert R."/>
            <person name="Binder M."/>
            <person name="Bloem J."/>
            <person name="Labutti K."/>
            <person name="Salamov A."/>
            <person name="Andreopoulos B."/>
            <person name="Baker S."/>
            <person name="Barry K."/>
            <person name="Bills G."/>
            <person name="Bluhm B."/>
            <person name="Cannon C."/>
            <person name="Castanera R."/>
            <person name="Culley D."/>
            <person name="Daum C."/>
            <person name="Ezra D."/>
            <person name="Gonzalez J."/>
            <person name="Henrissat B."/>
            <person name="Kuo A."/>
            <person name="Liang C."/>
            <person name="Lipzen A."/>
            <person name="Lutzoni F."/>
            <person name="Magnuson J."/>
            <person name="Mondo S."/>
            <person name="Nolan M."/>
            <person name="Ohm R."/>
            <person name="Pangilinan J."/>
            <person name="Park H.-J."/>
            <person name="Ramirez L."/>
            <person name="Alfaro M."/>
            <person name="Sun H."/>
            <person name="Tritt A."/>
            <person name="Yoshinaga Y."/>
            <person name="Zwiers L.-H."/>
            <person name="Turgeon B."/>
            <person name="Goodwin S."/>
            <person name="Spatafora J."/>
            <person name="Crous P."/>
            <person name="Grigoriev I."/>
        </authorList>
    </citation>
    <scope>NUCLEOTIDE SEQUENCE</scope>
    <source>
        <strain evidence="8">CBS 161.51</strain>
    </source>
</reference>
<dbReference type="Pfam" id="PF00085">
    <property type="entry name" value="Thioredoxin"/>
    <property type="match status" value="2"/>
</dbReference>
<keyword evidence="2 6" id="KW-0812">Transmembrane</keyword>
<protein>
    <submittedName>
        <fullName evidence="8">Thioredoxin-domain-containing protein</fullName>
    </submittedName>
</protein>
<evidence type="ECO:0000256" key="4">
    <source>
        <dbReference type="ARBA" id="ARBA00023136"/>
    </source>
</evidence>
<evidence type="ECO:0000256" key="3">
    <source>
        <dbReference type="ARBA" id="ARBA00022989"/>
    </source>
</evidence>
<proteinExistence type="predicted"/>
<dbReference type="GO" id="GO:0016020">
    <property type="term" value="C:membrane"/>
    <property type="evidence" value="ECO:0007669"/>
    <property type="project" value="UniProtKB-SubCell"/>
</dbReference>